<evidence type="ECO:0000256" key="3">
    <source>
        <dbReference type="ARBA" id="ARBA00023027"/>
    </source>
</evidence>
<dbReference type="PANTHER" id="PTHR43026">
    <property type="entry name" value="2-HYDROXYACID DEHYDROGENASE HOMOLOG 1-RELATED"/>
    <property type="match status" value="1"/>
</dbReference>
<dbReference type="PROSITE" id="PS00671">
    <property type="entry name" value="D_2_HYDROXYACID_DH_3"/>
    <property type="match status" value="1"/>
</dbReference>
<dbReference type="InterPro" id="IPR036291">
    <property type="entry name" value="NAD(P)-bd_dom_sf"/>
</dbReference>
<keyword evidence="3" id="KW-0520">NAD</keyword>
<dbReference type="AlphaFoldDB" id="A0A561Q5R3"/>
<dbReference type="RefSeq" id="WP_145665113.1">
    <property type="nucleotide sequence ID" value="NZ_VIWO01000001.1"/>
</dbReference>
<dbReference type="Gene3D" id="3.40.50.720">
    <property type="entry name" value="NAD(P)-binding Rossmann-like Domain"/>
    <property type="match status" value="2"/>
</dbReference>
<evidence type="ECO:0000313" key="7">
    <source>
        <dbReference type="EMBL" id="TWF45705.1"/>
    </source>
</evidence>
<dbReference type="PANTHER" id="PTHR43026:SF1">
    <property type="entry name" value="2-HYDROXYACID DEHYDROGENASE HOMOLOG 1-RELATED"/>
    <property type="match status" value="1"/>
</dbReference>
<dbReference type="GO" id="GO:0051287">
    <property type="term" value="F:NAD binding"/>
    <property type="evidence" value="ECO:0007669"/>
    <property type="project" value="InterPro"/>
</dbReference>
<organism evidence="7 8">
    <name type="scientific">Chitinophaga polysaccharea</name>
    <dbReference type="NCBI Taxonomy" id="1293035"/>
    <lineage>
        <taxon>Bacteria</taxon>
        <taxon>Pseudomonadati</taxon>
        <taxon>Bacteroidota</taxon>
        <taxon>Chitinophagia</taxon>
        <taxon>Chitinophagales</taxon>
        <taxon>Chitinophagaceae</taxon>
        <taxon>Chitinophaga</taxon>
    </lineage>
</organism>
<dbReference type="CDD" id="cd12183">
    <property type="entry name" value="LDH_like_2"/>
    <property type="match status" value="1"/>
</dbReference>
<dbReference type="Proteomes" id="UP000320811">
    <property type="component" value="Unassembled WGS sequence"/>
</dbReference>
<dbReference type="SUPFAM" id="SSF51735">
    <property type="entry name" value="NAD(P)-binding Rossmann-fold domains"/>
    <property type="match status" value="1"/>
</dbReference>
<dbReference type="GO" id="GO:0016616">
    <property type="term" value="F:oxidoreductase activity, acting on the CH-OH group of donors, NAD or NADP as acceptor"/>
    <property type="evidence" value="ECO:0007669"/>
    <property type="project" value="InterPro"/>
</dbReference>
<sequence>MKILIYSLRDFEQPYFDDTCAKHYSLLTTSKRLTETTVALSEGCDGICIFTSDDARAPVLQKLSLQGIRYIAIRAAGYDNVDLQAAAQLGIRVANVPAYSPYAIAEHAVSMMLALNRKIRLSNSQVHQYDFTIRNLVGFDMHQKTVGIIGTGKTGAVVATILHGFGCQLLGYDIERNNSLASNLGLRYTDLETLYSYSDIITLHTGLNSGTKYMIDKKAIMSMKKGVMLINTSRGAIINTKDVIDALETGHIGYLGIDVYENEKGIFFEDLRNKKPADKILDKLLNMPNVLVTPHQGFATHEALQNIATTTCNNFHDWEMNETCPNELNNIALI</sequence>
<evidence type="ECO:0000256" key="2">
    <source>
        <dbReference type="ARBA" id="ARBA00023002"/>
    </source>
</evidence>
<evidence type="ECO:0000256" key="1">
    <source>
        <dbReference type="ARBA" id="ARBA00005854"/>
    </source>
</evidence>
<feature type="domain" description="D-isomer specific 2-hydroxyacid dehydrogenase NAD-binding" evidence="6">
    <location>
        <begin position="109"/>
        <end position="297"/>
    </location>
</feature>
<dbReference type="Pfam" id="PF00389">
    <property type="entry name" value="2-Hacid_dh"/>
    <property type="match status" value="1"/>
</dbReference>
<dbReference type="EMBL" id="VIWO01000001">
    <property type="protein sequence ID" value="TWF45705.1"/>
    <property type="molecule type" value="Genomic_DNA"/>
</dbReference>
<reference evidence="7 8" key="1">
    <citation type="submission" date="2019-06" db="EMBL/GenBank/DDBJ databases">
        <title>Sorghum-associated microbial communities from plants grown in Nebraska, USA.</title>
        <authorList>
            <person name="Schachtman D."/>
        </authorList>
    </citation>
    <scope>NUCLEOTIDE SEQUENCE [LARGE SCALE GENOMIC DNA]</scope>
    <source>
        <strain evidence="7 8">1209</strain>
    </source>
</reference>
<proteinExistence type="inferred from homology"/>
<comment type="similarity">
    <text evidence="1 4">Belongs to the D-isomer specific 2-hydroxyacid dehydrogenase family.</text>
</comment>
<dbReference type="Pfam" id="PF02826">
    <property type="entry name" value="2-Hacid_dh_C"/>
    <property type="match status" value="1"/>
</dbReference>
<evidence type="ECO:0000313" key="8">
    <source>
        <dbReference type="Proteomes" id="UP000320811"/>
    </source>
</evidence>
<evidence type="ECO:0000259" key="6">
    <source>
        <dbReference type="Pfam" id="PF02826"/>
    </source>
</evidence>
<accession>A0A561Q5R3</accession>
<gene>
    <name evidence="7" type="ORF">FHW36_1011636</name>
</gene>
<dbReference type="SUPFAM" id="SSF52283">
    <property type="entry name" value="Formate/glycerate dehydrogenase catalytic domain-like"/>
    <property type="match status" value="1"/>
</dbReference>
<keyword evidence="2 4" id="KW-0560">Oxidoreductase</keyword>
<evidence type="ECO:0000259" key="5">
    <source>
        <dbReference type="Pfam" id="PF00389"/>
    </source>
</evidence>
<dbReference type="InterPro" id="IPR006140">
    <property type="entry name" value="D-isomer_DH_NAD-bd"/>
</dbReference>
<protein>
    <submittedName>
        <fullName evidence="7">D-lactate dehydrogenase</fullName>
    </submittedName>
</protein>
<dbReference type="InterPro" id="IPR058205">
    <property type="entry name" value="D-LDH-like"/>
</dbReference>
<dbReference type="InterPro" id="IPR006139">
    <property type="entry name" value="D-isomer_2_OHA_DH_cat_dom"/>
</dbReference>
<comment type="caution">
    <text evidence="7">The sequence shown here is derived from an EMBL/GenBank/DDBJ whole genome shotgun (WGS) entry which is preliminary data.</text>
</comment>
<dbReference type="OrthoDB" id="1522997at2"/>
<keyword evidence="8" id="KW-1185">Reference proteome</keyword>
<feature type="domain" description="D-isomer specific 2-hydroxyacid dehydrogenase catalytic" evidence="5">
    <location>
        <begin position="3"/>
        <end position="329"/>
    </location>
</feature>
<evidence type="ECO:0000256" key="4">
    <source>
        <dbReference type="RuleBase" id="RU003719"/>
    </source>
</evidence>
<dbReference type="InterPro" id="IPR029753">
    <property type="entry name" value="D-isomer_DH_CS"/>
</dbReference>
<name>A0A561Q5R3_9BACT</name>